<evidence type="ECO:0000313" key="3">
    <source>
        <dbReference type="Proteomes" id="UP000095558"/>
    </source>
</evidence>
<dbReference type="NCBIfam" id="TIGR00254">
    <property type="entry name" value="GGDEF"/>
    <property type="match status" value="1"/>
</dbReference>
<dbReference type="PANTHER" id="PTHR44757:SF2">
    <property type="entry name" value="BIOFILM ARCHITECTURE MAINTENANCE PROTEIN MBAA"/>
    <property type="match status" value="1"/>
</dbReference>
<proteinExistence type="predicted"/>
<dbReference type="Pfam" id="PF00990">
    <property type="entry name" value="GGDEF"/>
    <property type="match status" value="1"/>
</dbReference>
<dbReference type="InterPro" id="IPR052155">
    <property type="entry name" value="Biofilm_reg_signaling"/>
</dbReference>
<dbReference type="EMBL" id="CYZV01000001">
    <property type="protein sequence ID" value="CUN54008.1"/>
    <property type="molecule type" value="Genomic_DNA"/>
</dbReference>
<dbReference type="PANTHER" id="PTHR44757">
    <property type="entry name" value="DIGUANYLATE CYCLASE DGCP"/>
    <property type="match status" value="1"/>
</dbReference>
<reference evidence="2 3" key="1">
    <citation type="submission" date="2015-09" db="EMBL/GenBank/DDBJ databases">
        <authorList>
            <consortium name="Pathogen Informatics"/>
        </authorList>
    </citation>
    <scope>NUCLEOTIDE SEQUENCE [LARGE SCALE GENOMIC DNA]</scope>
    <source>
        <strain evidence="2 3">2789STDY5834855</strain>
    </source>
</reference>
<evidence type="ECO:0000313" key="2">
    <source>
        <dbReference type="EMBL" id="CUN54008.1"/>
    </source>
</evidence>
<dbReference type="InterPro" id="IPR029787">
    <property type="entry name" value="Nucleotide_cyclase"/>
</dbReference>
<dbReference type="OrthoDB" id="9805474at2"/>
<dbReference type="EC" id="3.1.4.52" evidence="2"/>
<keyword evidence="2" id="KW-0378">Hydrolase</keyword>
<protein>
    <submittedName>
        <fullName evidence="2">Diguanylate cyclase/phosphodiesterase</fullName>
        <ecNumber evidence="2">3.1.4.52</ecNumber>
    </submittedName>
</protein>
<dbReference type="Gene3D" id="3.30.70.270">
    <property type="match status" value="1"/>
</dbReference>
<gene>
    <name evidence="2" type="primary">gmr_1</name>
    <name evidence="2" type="ORF">ERS852470_00167</name>
</gene>
<dbReference type="InterPro" id="IPR043128">
    <property type="entry name" value="Rev_trsase/Diguanyl_cyclase"/>
</dbReference>
<evidence type="ECO:0000259" key="1">
    <source>
        <dbReference type="PROSITE" id="PS50887"/>
    </source>
</evidence>
<dbReference type="Proteomes" id="UP000095558">
    <property type="component" value="Unassembled WGS sequence"/>
</dbReference>
<dbReference type="RefSeq" id="WP_055274918.1">
    <property type="nucleotide sequence ID" value="NZ_CYZV01000001.1"/>
</dbReference>
<dbReference type="CDD" id="cd01949">
    <property type="entry name" value="GGDEF"/>
    <property type="match status" value="1"/>
</dbReference>
<name>A0A173XUE8_9CLOT</name>
<dbReference type="PROSITE" id="PS50887">
    <property type="entry name" value="GGDEF"/>
    <property type="match status" value="1"/>
</dbReference>
<accession>A0A173XUE8</accession>
<sequence length="99" mass="10875">MKEILNSYDSNSACVARLGGDEFVIQLIYNDKYEIEELSTKIIETIKQPINLDSSTITVGVSIGVGLYPEDGNDIESIFIKSDTSMYKAKASGGNEVYI</sequence>
<dbReference type="GO" id="GO:0071111">
    <property type="term" value="F:cyclic-guanylate-specific phosphodiesterase activity"/>
    <property type="evidence" value="ECO:0007669"/>
    <property type="project" value="UniProtKB-EC"/>
</dbReference>
<feature type="domain" description="GGDEF" evidence="1">
    <location>
        <begin position="1"/>
        <end position="99"/>
    </location>
</feature>
<dbReference type="SUPFAM" id="SSF55073">
    <property type="entry name" value="Nucleotide cyclase"/>
    <property type="match status" value="1"/>
</dbReference>
<dbReference type="InterPro" id="IPR000160">
    <property type="entry name" value="GGDEF_dom"/>
</dbReference>
<organism evidence="2 3">
    <name type="scientific">Clostridium disporicum</name>
    <dbReference type="NCBI Taxonomy" id="84024"/>
    <lineage>
        <taxon>Bacteria</taxon>
        <taxon>Bacillati</taxon>
        <taxon>Bacillota</taxon>
        <taxon>Clostridia</taxon>
        <taxon>Eubacteriales</taxon>
        <taxon>Clostridiaceae</taxon>
        <taxon>Clostridium</taxon>
    </lineage>
</organism>
<dbReference type="AlphaFoldDB" id="A0A173XUE8"/>